<dbReference type="RefSeq" id="WP_188687490.1">
    <property type="nucleotide sequence ID" value="NZ_BMKX01000015.1"/>
</dbReference>
<feature type="region of interest" description="Disordered" evidence="1">
    <location>
        <begin position="66"/>
        <end position="89"/>
    </location>
</feature>
<feature type="compositionally biased region" description="Polar residues" evidence="1">
    <location>
        <begin position="77"/>
        <end position="89"/>
    </location>
</feature>
<organism evidence="2 3">
    <name type="scientific">Glutamicibacter ardleyensis</name>
    <dbReference type="NCBI Taxonomy" id="225894"/>
    <lineage>
        <taxon>Bacteria</taxon>
        <taxon>Bacillati</taxon>
        <taxon>Actinomycetota</taxon>
        <taxon>Actinomycetes</taxon>
        <taxon>Micrococcales</taxon>
        <taxon>Micrococcaceae</taxon>
        <taxon>Glutamicibacter</taxon>
    </lineage>
</organism>
<keyword evidence="3" id="KW-1185">Reference proteome</keyword>
<name>A0ABQ2DXC5_9MICC</name>
<dbReference type="GeneID" id="303306017"/>
<evidence type="ECO:0000313" key="2">
    <source>
        <dbReference type="EMBL" id="GGJ74571.1"/>
    </source>
</evidence>
<sequence>MSEKPALADLRDELDQRTVELDAAVRKLKATPRDADQYGAVYEARWTANEVYTQAWEAWYAETEKPPAGATAEGYETKTNGKQGSDFNV</sequence>
<accession>A0ABQ2DXC5</accession>
<dbReference type="Proteomes" id="UP000606115">
    <property type="component" value="Unassembled WGS sequence"/>
</dbReference>
<reference evidence="3" key="1">
    <citation type="journal article" date="2019" name="Int. J. Syst. Evol. Microbiol.">
        <title>The Global Catalogue of Microorganisms (GCM) 10K type strain sequencing project: providing services to taxonomists for standard genome sequencing and annotation.</title>
        <authorList>
            <consortium name="The Broad Institute Genomics Platform"/>
            <consortium name="The Broad Institute Genome Sequencing Center for Infectious Disease"/>
            <person name="Wu L."/>
            <person name="Ma J."/>
        </authorList>
    </citation>
    <scope>NUCLEOTIDE SEQUENCE [LARGE SCALE GENOMIC DNA]</scope>
    <source>
        <strain evidence="3">CGMCC 1.3685</strain>
    </source>
</reference>
<protein>
    <submittedName>
        <fullName evidence="2">Uncharacterized protein</fullName>
    </submittedName>
</protein>
<evidence type="ECO:0000256" key="1">
    <source>
        <dbReference type="SAM" id="MobiDB-lite"/>
    </source>
</evidence>
<evidence type="ECO:0000313" key="3">
    <source>
        <dbReference type="Proteomes" id="UP000606115"/>
    </source>
</evidence>
<proteinExistence type="predicted"/>
<gene>
    <name evidence="2" type="ORF">GCM10007173_36950</name>
</gene>
<comment type="caution">
    <text evidence="2">The sequence shown here is derived from an EMBL/GenBank/DDBJ whole genome shotgun (WGS) entry which is preliminary data.</text>
</comment>
<dbReference type="EMBL" id="BMKX01000015">
    <property type="protein sequence ID" value="GGJ74571.1"/>
    <property type="molecule type" value="Genomic_DNA"/>
</dbReference>